<proteinExistence type="predicted"/>
<accession>A0A655UHJ3</accession>
<dbReference type="EMBL" id="CWQJ01000001">
    <property type="protein sequence ID" value="CSB49846.1"/>
    <property type="molecule type" value="Genomic_DNA"/>
</dbReference>
<dbReference type="AlphaFoldDB" id="A0A655UHJ3"/>
<evidence type="ECO:0000313" key="1">
    <source>
        <dbReference type="EMBL" id="CSB49846.1"/>
    </source>
</evidence>
<organism evidence="1 2">
    <name type="scientific">Vibrio cholerae</name>
    <dbReference type="NCBI Taxonomy" id="666"/>
    <lineage>
        <taxon>Bacteria</taxon>
        <taxon>Pseudomonadati</taxon>
        <taxon>Pseudomonadota</taxon>
        <taxon>Gammaproteobacteria</taxon>
        <taxon>Vibrionales</taxon>
        <taxon>Vibrionaceae</taxon>
        <taxon>Vibrio</taxon>
    </lineage>
</organism>
<gene>
    <name evidence="1" type="ORF">ERS013201_00018</name>
</gene>
<protein>
    <submittedName>
        <fullName evidence="1">Uncharacterized protein</fullName>
    </submittedName>
</protein>
<sequence length="43" mass="4810">MPMAVSSFFDTPIKGHKPKNFTSTKLLTSTVPINNKRYSVIVI</sequence>
<reference evidence="1 2" key="1">
    <citation type="submission" date="2015-07" db="EMBL/GenBank/DDBJ databases">
        <authorList>
            <consortium name="Pathogen Informatics"/>
        </authorList>
    </citation>
    <scope>NUCLEOTIDE SEQUENCE [LARGE SCALE GENOMIC DNA]</scope>
    <source>
        <strain evidence="1 2">A325</strain>
    </source>
</reference>
<dbReference type="Proteomes" id="UP000046067">
    <property type="component" value="Unassembled WGS sequence"/>
</dbReference>
<name>A0A655UHJ3_VIBCL</name>
<evidence type="ECO:0000313" key="2">
    <source>
        <dbReference type="Proteomes" id="UP000046067"/>
    </source>
</evidence>